<dbReference type="GO" id="GO:0071949">
    <property type="term" value="F:FAD binding"/>
    <property type="evidence" value="ECO:0007669"/>
    <property type="project" value="InterPro"/>
</dbReference>
<protein>
    <submittedName>
        <fullName evidence="2">Geranylgeranyl reductase family</fullName>
    </submittedName>
</protein>
<feature type="domain" description="FAD-binding" evidence="1">
    <location>
        <begin position="6"/>
        <end position="311"/>
    </location>
</feature>
<dbReference type="InParanoid" id="A0A1H9AN68"/>
<dbReference type="EMBL" id="FOFB01000002">
    <property type="protein sequence ID" value="SEP78214.1"/>
    <property type="molecule type" value="Genomic_DNA"/>
</dbReference>
<dbReference type="OrthoDB" id="9806565at2"/>
<dbReference type="Gene3D" id="3.50.50.60">
    <property type="entry name" value="FAD/NAD(P)-binding domain"/>
    <property type="match status" value="1"/>
</dbReference>
<dbReference type="NCBIfam" id="TIGR02032">
    <property type="entry name" value="GG-red-SF"/>
    <property type="match status" value="1"/>
</dbReference>
<accession>A0A1H9AN68</accession>
<evidence type="ECO:0000313" key="3">
    <source>
        <dbReference type="Proteomes" id="UP000199021"/>
    </source>
</evidence>
<proteinExistence type="predicted"/>
<dbReference type="InterPro" id="IPR011777">
    <property type="entry name" value="Geranylgeranyl_Rdtase_fam"/>
</dbReference>
<dbReference type="PANTHER" id="PTHR42685:SF22">
    <property type="entry name" value="CONDITIONED MEDIUM FACTOR RECEPTOR 1"/>
    <property type="match status" value="1"/>
</dbReference>
<dbReference type="STRING" id="478744.SAMN05444359_102165"/>
<dbReference type="InterPro" id="IPR036188">
    <property type="entry name" value="FAD/NAD-bd_sf"/>
</dbReference>
<evidence type="ECO:0000313" key="2">
    <source>
        <dbReference type="EMBL" id="SEP78214.1"/>
    </source>
</evidence>
<gene>
    <name evidence="2" type="ORF">SAMN05444359_102165</name>
</gene>
<dbReference type="PANTHER" id="PTHR42685">
    <property type="entry name" value="GERANYLGERANYL DIPHOSPHATE REDUCTASE"/>
    <property type="match status" value="1"/>
</dbReference>
<sequence length="427" mass="48223">MSSHTTNIAIIGAGPAGAATALRLSYLNIPCVLIDKATFPRDKICGDALSGKVPTLLNRLDPAIMDRFRKRFTPIDVWGIRFYPPSKKLIELPFKVGYERIPDEAPGYVSKRMDFDAFLIEEVQRRENIELRLNTEIGSWVKTERGYTITTKDKSESWDCRLLIDASGAHSRFSRKEAGQEVDHDHHAAAVRAYYKGVTGFHPDNFIELHFLEKYNPGYFWIFPLPDGQANIGLGMRSDIVKKKKINLREALDEIVASPDFRERFANAEQVDPTAGYGLPLGSKDRVLSGDNYLLTGDAGHLIDPLTGEGIGNATYSGFIAAELAEKCLAENRFDAEFLSAYDVRIARVLRTELRLSYRMQQIMQIKWLTNFLTGIVAANPKVIEVLCRMYTDFELRKQLVKPMFWWKLFRAKSGKMPSVSSPGSDQ</sequence>
<dbReference type="PRINTS" id="PR00420">
    <property type="entry name" value="RNGMNOXGNASE"/>
</dbReference>
<dbReference type="Pfam" id="PF01494">
    <property type="entry name" value="FAD_binding_3"/>
    <property type="match status" value="1"/>
</dbReference>
<dbReference type="Proteomes" id="UP000199021">
    <property type="component" value="Unassembled WGS sequence"/>
</dbReference>
<dbReference type="GO" id="GO:0016628">
    <property type="term" value="F:oxidoreductase activity, acting on the CH-CH group of donors, NAD or NADP as acceptor"/>
    <property type="evidence" value="ECO:0007669"/>
    <property type="project" value="InterPro"/>
</dbReference>
<dbReference type="SUPFAM" id="SSF51905">
    <property type="entry name" value="FAD/NAD(P)-binding domain"/>
    <property type="match status" value="1"/>
</dbReference>
<keyword evidence="3" id="KW-1185">Reference proteome</keyword>
<dbReference type="AlphaFoldDB" id="A0A1H9AN68"/>
<reference evidence="3" key="1">
    <citation type="submission" date="2016-10" db="EMBL/GenBank/DDBJ databases">
        <authorList>
            <person name="Varghese N."/>
            <person name="Submissions S."/>
        </authorList>
    </citation>
    <scope>NUCLEOTIDE SEQUENCE [LARGE SCALE GENOMIC DNA]</scope>
    <source>
        <strain evidence="3">DSM 24740</strain>
    </source>
</reference>
<organism evidence="2 3">
    <name type="scientific">Neolewinella agarilytica</name>
    <dbReference type="NCBI Taxonomy" id="478744"/>
    <lineage>
        <taxon>Bacteria</taxon>
        <taxon>Pseudomonadati</taxon>
        <taxon>Bacteroidota</taxon>
        <taxon>Saprospiria</taxon>
        <taxon>Saprospirales</taxon>
        <taxon>Lewinellaceae</taxon>
        <taxon>Neolewinella</taxon>
    </lineage>
</organism>
<dbReference type="InterPro" id="IPR050407">
    <property type="entry name" value="Geranylgeranyl_reductase"/>
</dbReference>
<name>A0A1H9AN68_9BACT</name>
<evidence type="ECO:0000259" key="1">
    <source>
        <dbReference type="Pfam" id="PF01494"/>
    </source>
</evidence>
<dbReference type="RefSeq" id="WP_090165348.1">
    <property type="nucleotide sequence ID" value="NZ_FOFB01000002.1"/>
</dbReference>
<dbReference type="InterPro" id="IPR002938">
    <property type="entry name" value="FAD-bd"/>
</dbReference>